<dbReference type="EMBL" id="CP086239">
    <property type="protein sequence ID" value="WAG61652.1"/>
    <property type="molecule type" value="Genomic_DNA"/>
</dbReference>
<reference evidence="1" key="1">
    <citation type="submission" date="2021-11" db="EMBL/GenBank/DDBJ databases">
        <title>Clostridia strains as spoilage organisms.</title>
        <authorList>
            <person name="Wambui J."/>
            <person name="Stevens M.J.A."/>
            <person name="Stephan R."/>
        </authorList>
    </citation>
    <scope>NUCLEOTIDE SEQUENCE</scope>
    <source>
        <strain evidence="1">CF009</strain>
    </source>
</reference>
<name>A0AA47EK16_9CLOT</name>
<proteinExistence type="predicted"/>
<accession>A0AA47EK16</accession>
<evidence type="ECO:0000313" key="1">
    <source>
        <dbReference type="EMBL" id="WAG61652.1"/>
    </source>
</evidence>
<dbReference type="AlphaFoldDB" id="A0AA47EK16"/>
<dbReference type="Proteomes" id="UP001164733">
    <property type="component" value="Chromosome"/>
</dbReference>
<gene>
    <name evidence="1" type="ORF">LL038_05255</name>
</gene>
<dbReference type="RefSeq" id="WP_216121633.1">
    <property type="nucleotide sequence ID" value="NZ_CP086239.1"/>
</dbReference>
<sequence>MKEDMLYLRVDMETELIKTLEKTFQFIKEAEDDIYAWKWIIISLHNAVQNCMVIALKGSSTFGVLNKKSRKEWFDWYNKNSEYPQMKMELFLELLKKIKCDNGKELNDYAKKINGNNQIDNSMKLLNEYRNEFIHFIPKSWVLILSGIPRICIDVLTVIDFLVTEAGKITFYDDTDGMKKSEKSIFEIKTKLIELQRKYNNNINSTINKS</sequence>
<protein>
    <submittedName>
        <fullName evidence="1">Uncharacterized protein</fullName>
    </submittedName>
</protein>
<organism evidence="1 2">
    <name type="scientific">Clostridium estertheticum</name>
    <dbReference type="NCBI Taxonomy" id="238834"/>
    <lineage>
        <taxon>Bacteria</taxon>
        <taxon>Bacillati</taxon>
        <taxon>Bacillota</taxon>
        <taxon>Clostridia</taxon>
        <taxon>Eubacteriales</taxon>
        <taxon>Clostridiaceae</taxon>
        <taxon>Clostridium</taxon>
    </lineage>
</organism>
<evidence type="ECO:0000313" key="2">
    <source>
        <dbReference type="Proteomes" id="UP001164733"/>
    </source>
</evidence>